<dbReference type="AlphaFoldDB" id="A0A4Y7SFS5"/>
<name>A0A4Y7SFS5_COPMI</name>
<gene>
    <name evidence="1" type="ORF">FA13DRAFT_1717545</name>
</gene>
<proteinExistence type="predicted"/>
<keyword evidence="2" id="KW-1185">Reference proteome</keyword>
<dbReference type="EMBL" id="QPFP01000134">
    <property type="protein sequence ID" value="TEB20646.1"/>
    <property type="molecule type" value="Genomic_DNA"/>
</dbReference>
<evidence type="ECO:0000313" key="1">
    <source>
        <dbReference type="EMBL" id="TEB20646.1"/>
    </source>
</evidence>
<accession>A0A4Y7SFS5</accession>
<organism evidence="1 2">
    <name type="scientific">Coprinellus micaceus</name>
    <name type="common">Glistening ink-cap mushroom</name>
    <name type="synonym">Coprinus micaceus</name>
    <dbReference type="NCBI Taxonomy" id="71717"/>
    <lineage>
        <taxon>Eukaryota</taxon>
        <taxon>Fungi</taxon>
        <taxon>Dikarya</taxon>
        <taxon>Basidiomycota</taxon>
        <taxon>Agaricomycotina</taxon>
        <taxon>Agaricomycetes</taxon>
        <taxon>Agaricomycetidae</taxon>
        <taxon>Agaricales</taxon>
        <taxon>Agaricineae</taxon>
        <taxon>Psathyrellaceae</taxon>
        <taxon>Coprinellus</taxon>
    </lineage>
</organism>
<evidence type="ECO:0000313" key="2">
    <source>
        <dbReference type="Proteomes" id="UP000298030"/>
    </source>
</evidence>
<comment type="caution">
    <text evidence="1">The sequence shown here is derived from an EMBL/GenBank/DDBJ whole genome shotgun (WGS) entry which is preliminary data.</text>
</comment>
<protein>
    <submittedName>
        <fullName evidence="1">Uncharacterized protein</fullName>
    </submittedName>
</protein>
<dbReference type="Proteomes" id="UP000298030">
    <property type="component" value="Unassembled WGS sequence"/>
</dbReference>
<reference evidence="1 2" key="1">
    <citation type="journal article" date="2019" name="Nat. Ecol. Evol.">
        <title>Megaphylogeny resolves global patterns of mushroom evolution.</title>
        <authorList>
            <person name="Varga T."/>
            <person name="Krizsan K."/>
            <person name="Foldi C."/>
            <person name="Dima B."/>
            <person name="Sanchez-Garcia M."/>
            <person name="Sanchez-Ramirez S."/>
            <person name="Szollosi G.J."/>
            <person name="Szarkandi J.G."/>
            <person name="Papp V."/>
            <person name="Albert L."/>
            <person name="Andreopoulos W."/>
            <person name="Angelini C."/>
            <person name="Antonin V."/>
            <person name="Barry K.W."/>
            <person name="Bougher N.L."/>
            <person name="Buchanan P."/>
            <person name="Buyck B."/>
            <person name="Bense V."/>
            <person name="Catcheside P."/>
            <person name="Chovatia M."/>
            <person name="Cooper J."/>
            <person name="Damon W."/>
            <person name="Desjardin D."/>
            <person name="Finy P."/>
            <person name="Geml J."/>
            <person name="Haridas S."/>
            <person name="Hughes K."/>
            <person name="Justo A."/>
            <person name="Karasinski D."/>
            <person name="Kautmanova I."/>
            <person name="Kiss B."/>
            <person name="Kocsube S."/>
            <person name="Kotiranta H."/>
            <person name="LaButti K.M."/>
            <person name="Lechner B.E."/>
            <person name="Liimatainen K."/>
            <person name="Lipzen A."/>
            <person name="Lukacs Z."/>
            <person name="Mihaltcheva S."/>
            <person name="Morgado L.N."/>
            <person name="Niskanen T."/>
            <person name="Noordeloos M.E."/>
            <person name="Ohm R.A."/>
            <person name="Ortiz-Santana B."/>
            <person name="Ovrebo C."/>
            <person name="Racz N."/>
            <person name="Riley R."/>
            <person name="Savchenko A."/>
            <person name="Shiryaev A."/>
            <person name="Soop K."/>
            <person name="Spirin V."/>
            <person name="Szebenyi C."/>
            <person name="Tomsovsky M."/>
            <person name="Tulloss R.E."/>
            <person name="Uehling J."/>
            <person name="Grigoriev I.V."/>
            <person name="Vagvolgyi C."/>
            <person name="Papp T."/>
            <person name="Martin F.M."/>
            <person name="Miettinen O."/>
            <person name="Hibbett D.S."/>
            <person name="Nagy L.G."/>
        </authorList>
    </citation>
    <scope>NUCLEOTIDE SEQUENCE [LARGE SCALE GENOMIC DNA]</scope>
    <source>
        <strain evidence="1 2">FP101781</strain>
    </source>
</reference>
<sequence>MQTAASARVTTVVLFAKSVLSDPQRSTAVSTRTTTFKFEDETQLLPPDVAVKNTTSPPLSPRAHFNRSCDIEQLLYPLVTSLGAMVVHPTQTKPMGSLFVVAVERGESWFPQWIAWLTSTSAGVAAMKSPKFMTLTNITKYTSQLWEENLILDCGLSGYNHCCCVDTAPYAKYGLNLGYTIFPASFCPSDPAKGPKLNTNALIHQDLDRSSVL</sequence>